<evidence type="ECO:0008006" key="18">
    <source>
        <dbReference type="Google" id="ProtNLM"/>
    </source>
</evidence>
<evidence type="ECO:0000256" key="7">
    <source>
        <dbReference type="ARBA" id="ARBA00022723"/>
    </source>
</evidence>
<comment type="cofactor">
    <cofactor evidence="1 14">
        <name>heme</name>
        <dbReference type="ChEBI" id="CHEBI:30413"/>
    </cofactor>
</comment>
<evidence type="ECO:0000256" key="8">
    <source>
        <dbReference type="ARBA" id="ARBA00022824"/>
    </source>
</evidence>
<reference evidence="16 17" key="1">
    <citation type="submission" date="2024-06" db="EMBL/GenBank/DDBJ databases">
        <title>A chromosome-level genome assembly of beet webworm, Loxostege sticticalis.</title>
        <authorList>
            <person name="Zhang Y."/>
        </authorList>
    </citation>
    <scope>NUCLEOTIDE SEQUENCE [LARGE SCALE GENOMIC DNA]</scope>
    <source>
        <strain evidence="16">AQ028</strain>
        <tissue evidence="16">Male pupae</tissue>
    </source>
</reference>
<comment type="caution">
    <text evidence="16">The sequence shown here is derived from an EMBL/GenBank/DDBJ whole genome shotgun (WGS) entry which is preliminary data.</text>
</comment>
<evidence type="ECO:0000256" key="13">
    <source>
        <dbReference type="ARBA" id="ARBA00023136"/>
    </source>
</evidence>
<dbReference type="InterPro" id="IPR017972">
    <property type="entry name" value="Cyt_P450_CS"/>
</dbReference>
<protein>
    <recommendedName>
        <fullName evidence="18">Cytochrome P450</fullName>
    </recommendedName>
</protein>
<comment type="similarity">
    <text evidence="5 15">Belongs to the cytochrome P450 family.</text>
</comment>
<comment type="subcellular location">
    <subcellularLocation>
        <location evidence="4">Endoplasmic reticulum membrane</location>
        <topology evidence="4">Peripheral membrane protein</topology>
    </subcellularLocation>
    <subcellularLocation>
        <location evidence="3">Microsome membrane</location>
        <topology evidence="3">Peripheral membrane protein</topology>
    </subcellularLocation>
</comment>
<name>A0ABD0TDB0_LOXSC</name>
<dbReference type="InterPro" id="IPR036396">
    <property type="entry name" value="Cyt_P450_sf"/>
</dbReference>
<dbReference type="InterPro" id="IPR001128">
    <property type="entry name" value="Cyt_P450"/>
</dbReference>
<accession>A0ABD0TDB0</accession>
<evidence type="ECO:0000256" key="3">
    <source>
        <dbReference type="ARBA" id="ARBA00004174"/>
    </source>
</evidence>
<dbReference type="GO" id="GO:0004497">
    <property type="term" value="F:monooxygenase activity"/>
    <property type="evidence" value="ECO:0007669"/>
    <property type="project" value="UniProtKB-KW"/>
</dbReference>
<organism evidence="16 17">
    <name type="scientific">Loxostege sticticalis</name>
    <name type="common">Beet webworm moth</name>
    <dbReference type="NCBI Taxonomy" id="481309"/>
    <lineage>
        <taxon>Eukaryota</taxon>
        <taxon>Metazoa</taxon>
        <taxon>Ecdysozoa</taxon>
        <taxon>Arthropoda</taxon>
        <taxon>Hexapoda</taxon>
        <taxon>Insecta</taxon>
        <taxon>Pterygota</taxon>
        <taxon>Neoptera</taxon>
        <taxon>Endopterygota</taxon>
        <taxon>Lepidoptera</taxon>
        <taxon>Glossata</taxon>
        <taxon>Ditrysia</taxon>
        <taxon>Pyraloidea</taxon>
        <taxon>Crambidae</taxon>
        <taxon>Pyraustinae</taxon>
        <taxon>Loxostege</taxon>
    </lineage>
</organism>
<evidence type="ECO:0000256" key="12">
    <source>
        <dbReference type="ARBA" id="ARBA00023033"/>
    </source>
</evidence>
<evidence type="ECO:0000256" key="9">
    <source>
        <dbReference type="ARBA" id="ARBA00022848"/>
    </source>
</evidence>
<evidence type="ECO:0000256" key="6">
    <source>
        <dbReference type="ARBA" id="ARBA00022617"/>
    </source>
</evidence>
<keyword evidence="9" id="KW-0492">Microsome</keyword>
<keyword evidence="10 15" id="KW-0560">Oxidoreductase</keyword>
<proteinExistence type="inferred from homology"/>
<dbReference type="Proteomes" id="UP001549921">
    <property type="component" value="Unassembled WGS sequence"/>
</dbReference>
<dbReference type="PRINTS" id="PR00385">
    <property type="entry name" value="P450"/>
</dbReference>
<gene>
    <name evidence="16" type="ORF">ABMA28_015915</name>
</gene>
<dbReference type="AlphaFoldDB" id="A0ABD0TDB0"/>
<keyword evidence="13" id="KW-0472">Membrane</keyword>
<evidence type="ECO:0000256" key="15">
    <source>
        <dbReference type="RuleBase" id="RU000461"/>
    </source>
</evidence>
<evidence type="ECO:0000256" key="1">
    <source>
        <dbReference type="ARBA" id="ARBA00001971"/>
    </source>
</evidence>
<keyword evidence="6 14" id="KW-0349">Heme</keyword>
<keyword evidence="8" id="KW-0256">Endoplasmic reticulum</keyword>
<evidence type="ECO:0000256" key="2">
    <source>
        <dbReference type="ARBA" id="ARBA00003690"/>
    </source>
</evidence>
<evidence type="ECO:0000256" key="11">
    <source>
        <dbReference type="ARBA" id="ARBA00023004"/>
    </source>
</evidence>
<keyword evidence="11 14" id="KW-0408">Iron</keyword>
<comment type="function">
    <text evidence="2">May be involved in the metabolism of insect hormones and in the breakdown of synthetic insecticides.</text>
</comment>
<evidence type="ECO:0000313" key="16">
    <source>
        <dbReference type="EMBL" id="KAL0840727.1"/>
    </source>
</evidence>
<dbReference type="InterPro" id="IPR050196">
    <property type="entry name" value="Cytochrome_P450_Monoox"/>
</dbReference>
<dbReference type="InterPro" id="IPR002401">
    <property type="entry name" value="Cyt_P450_E_grp-I"/>
</dbReference>
<evidence type="ECO:0000256" key="4">
    <source>
        <dbReference type="ARBA" id="ARBA00004406"/>
    </source>
</evidence>
<evidence type="ECO:0000256" key="10">
    <source>
        <dbReference type="ARBA" id="ARBA00023002"/>
    </source>
</evidence>
<sequence>MLVKFLIAITVIWILVIRWNNRHKRKLAEELRNNLQSWPIVGHALLFLGSNEDRTNTLCKIGKECYRRGGSTCFWLVNKLVVMFADAEDAEVILKTCLDKNDLNVKSLVGHGSIFAPVPIWRPRRKILAPHFNLKRIMNFMDVHSRQGRILADTLKTSVGTGVVSLWDYTTAYTMDAIGETILGTKLDAQKHGNHPFPKAFLKFCELQAVRVIQPWLDNDFLYKLLPCGSVYFSTCELMKNFVEQIINDVNTYWLEKNTTLYSSTQHRPKAMIESFIETAEYTEIEMREETLVLVLAGTDTSAVGLSFMILLLSRHQDVQEKLYNELQEYYGDSNRPVSWNDLPQLKYLEAVTKESLRLYPPVPMISREVKRNTTLPSGRTLVPGVVVFVNIWAIHRNPQYWGPDAEEFRPERFLEGELAHPAAYMPFSRGPRNCLGSQYASMSMKTALIYLMRNYKFLAPPDNECKNLNVKFQLMLKHADNFRVQIESRH</sequence>
<dbReference type="PANTHER" id="PTHR24291">
    <property type="entry name" value="CYTOCHROME P450 FAMILY 4"/>
    <property type="match status" value="1"/>
</dbReference>
<dbReference type="PROSITE" id="PS00086">
    <property type="entry name" value="CYTOCHROME_P450"/>
    <property type="match status" value="1"/>
</dbReference>
<dbReference type="Gene3D" id="1.10.630.10">
    <property type="entry name" value="Cytochrome P450"/>
    <property type="match status" value="1"/>
</dbReference>
<feature type="binding site" description="axial binding residue" evidence="14">
    <location>
        <position position="435"/>
    </location>
    <ligand>
        <name>heme</name>
        <dbReference type="ChEBI" id="CHEBI:30413"/>
    </ligand>
    <ligandPart>
        <name>Fe</name>
        <dbReference type="ChEBI" id="CHEBI:18248"/>
    </ligandPart>
</feature>
<dbReference type="SUPFAM" id="SSF48264">
    <property type="entry name" value="Cytochrome P450"/>
    <property type="match status" value="1"/>
</dbReference>
<dbReference type="Pfam" id="PF00067">
    <property type="entry name" value="p450"/>
    <property type="match status" value="1"/>
</dbReference>
<keyword evidence="12 15" id="KW-0503">Monooxygenase</keyword>
<keyword evidence="7 14" id="KW-0479">Metal-binding</keyword>
<dbReference type="GO" id="GO:0005789">
    <property type="term" value="C:endoplasmic reticulum membrane"/>
    <property type="evidence" value="ECO:0007669"/>
    <property type="project" value="UniProtKB-SubCell"/>
</dbReference>
<dbReference type="EMBL" id="JBEDNZ010000007">
    <property type="protein sequence ID" value="KAL0840727.1"/>
    <property type="molecule type" value="Genomic_DNA"/>
</dbReference>
<evidence type="ECO:0000256" key="5">
    <source>
        <dbReference type="ARBA" id="ARBA00010617"/>
    </source>
</evidence>
<dbReference type="PRINTS" id="PR00463">
    <property type="entry name" value="EP450I"/>
</dbReference>
<dbReference type="GO" id="GO:0046872">
    <property type="term" value="F:metal ion binding"/>
    <property type="evidence" value="ECO:0007669"/>
    <property type="project" value="UniProtKB-KW"/>
</dbReference>
<evidence type="ECO:0000313" key="17">
    <source>
        <dbReference type="Proteomes" id="UP001549921"/>
    </source>
</evidence>
<evidence type="ECO:0000256" key="14">
    <source>
        <dbReference type="PIRSR" id="PIRSR602401-1"/>
    </source>
</evidence>
<dbReference type="PANTHER" id="PTHR24291:SF189">
    <property type="entry name" value="CYTOCHROME P450 4C3-RELATED"/>
    <property type="match status" value="1"/>
</dbReference>